<dbReference type="AlphaFoldDB" id="A0A6H1ZBX4"/>
<dbReference type="Gene3D" id="3.40.50.300">
    <property type="entry name" value="P-loop containing nucleotide triphosphate hydrolases"/>
    <property type="match status" value="1"/>
</dbReference>
<gene>
    <name evidence="1" type="ORF">TM448A00237_0009</name>
</gene>
<protein>
    <submittedName>
        <fullName evidence="1">Putative terminase</fullName>
    </submittedName>
</protein>
<accession>A0A6H1ZBX4</accession>
<reference evidence="1" key="1">
    <citation type="submission" date="2020-03" db="EMBL/GenBank/DDBJ databases">
        <title>The deep terrestrial virosphere.</title>
        <authorList>
            <person name="Holmfeldt K."/>
            <person name="Nilsson E."/>
            <person name="Simone D."/>
            <person name="Lopez-Fernandez M."/>
            <person name="Wu X."/>
            <person name="de Brujin I."/>
            <person name="Lundin D."/>
            <person name="Andersson A."/>
            <person name="Bertilsson S."/>
            <person name="Dopson M."/>
        </authorList>
    </citation>
    <scope>NUCLEOTIDE SEQUENCE</scope>
    <source>
        <strain evidence="1">TM448A00237</strain>
    </source>
</reference>
<organism evidence="1">
    <name type="scientific">viral metagenome</name>
    <dbReference type="NCBI Taxonomy" id="1070528"/>
    <lineage>
        <taxon>unclassified sequences</taxon>
        <taxon>metagenomes</taxon>
        <taxon>organismal metagenomes</taxon>
    </lineage>
</organism>
<name>A0A6H1ZBX4_9ZZZZ</name>
<dbReference type="InterPro" id="IPR027417">
    <property type="entry name" value="P-loop_NTPase"/>
</dbReference>
<dbReference type="EMBL" id="MT143990">
    <property type="protein sequence ID" value="QJA45403.1"/>
    <property type="molecule type" value="Genomic_DNA"/>
</dbReference>
<evidence type="ECO:0000313" key="1">
    <source>
        <dbReference type="EMBL" id="QJA45403.1"/>
    </source>
</evidence>
<sequence>MSQKNPKLNEKELADKLEKLILDNLFYFDRERLGYDCRKSAHWDMCRFIDGTYSDHPDIMGRKFKLILMPRNTYKTSLVTIGKPINFLIKNPNGRVLIGNELFDNAKRYLGEIKGHFEQNEKLRTCYGDFVGSEWTKEQITVKARTANLKEPSIDTCGIGVVKVGMHYDLIILDDMHSQANTRSRGMINEVIEFYKLALSLLDPNGEMIVIGTRWTYYDLYNHIIENEKHRFDYIVRQAINSDGQLLFPEVLSREFLADVRLSQGSFLYSGQYQNDPIDDETAEFKKEDIRYFEIDKFEKYVPVDEPDSHRGPNPKNYGANQMNWYMHLDPSKGVKHGDLSGLIISAVDPKGRIFVPYAEGFNLRKNELIDKMIWLLRKNRYITKLLIETRGFQEYIADDIYTRCRKENIPLQIMEMLSSDRKDDRILGLQPIFARGDIYLARGLLELEDEILRFGSSKYDDLFDALSFGVKHWKEPTSEYANSEGAKEGTVDWWRQTGRDANPDKYKDVIGNNVALQRIGINA</sequence>
<proteinExistence type="predicted"/>